<keyword evidence="5 8" id="KW-0812">Transmembrane</keyword>
<keyword evidence="4 8" id="KW-1003">Cell membrane</keyword>
<sequence>MSSDLLLAIASFLAGAMNAVAGGGSFITFPALVLTGVPSIAANASSTVALFPGSFASAWAYRDDFRSFEGVSVRALLPVSLVGGLTGAMLLLLTPQATFDSVIPWLLLFGTLAFAFGRKAGEKLRKVIRIGPALLLGGQFLLAVYGGYFGGAVGLMMMAVWSLFGVSDIQAMNAAKTLLVGATNTVAVACFIVAGEVWWAQTLVMALTAVAGGYVGARVGRRIAPARLRLGITAFNVAMTAAFFLRHCHDKVAR</sequence>
<dbReference type="InterPro" id="IPR052017">
    <property type="entry name" value="TSUP"/>
</dbReference>
<evidence type="ECO:0000256" key="8">
    <source>
        <dbReference type="RuleBase" id="RU363041"/>
    </source>
</evidence>
<dbReference type="RefSeq" id="WP_395809165.1">
    <property type="nucleotide sequence ID" value="NZ_CP043494.1"/>
</dbReference>
<gene>
    <name evidence="9" type="ORF">F0U60_43740</name>
</gene>
<keyword evidence="6 8" id="KW-1133">Transmembrane helix</keyword>
<dbReference type="Proteomes" id="UP001611383">
    <property type="component" value="Chromosome"/>
</dbReference>
<feature type="transmembrane region" description="Helical" evidence="8">
    <location>
        <begin position="102"/>
        <end position="121"/>
    </location>
</feature>
<keyword evidence="3" id="KW-0813">Transport</keyword>
<proteinExistence type="inferred from homology"/>
<dbReference type="Pfam" id="PF01925">
    <property type="entry name" value="TauE"/>
    <property type="match status" value="1"/>
</dbReference>
<organism evidence="9 10">
    <name type="scientific">Archangium minus</name>
    <dbReference type="NCBI Taxonomy" id="83450"/>
    <lineage>
        <taxon>Bacteria</taxon>
        <taxon>Pseudomonadati</taxon>
        <taxon>Myxococcota</taxon>
        <taxon>Myxococcia</taxon>
        <taxon>Myxococcales</taxon>
        <taxon>Cystobacterineae</taxon>
        <taxon>Archangiaceae</taxon>
        <taxon>Archangium</taxon>
    </lineage>
</organism>
<name>A0ABY9X4H5_9BACT</name>
<comment type="subcellular location">
    <subcellularLocation>
        <location evidence="1 8">Cell membrane</location>
        <topology evidence="1 8">Multi-pass membrane protein</topology>
    </subcellularLocation>
</comment>
<evidence type="ECO:0000256" key="2">
    <source>
        <dbReference type="ARBA" id="ARBA00009142"/>
    </source>
</evidence>
<evidence type="ECO:0000256" key="6">
    <source>
        <dbReference type="ARBA" id="ARBA00022989"/>
    </source>
</evidence>
<feature type="transmembrane region" description="Helical" evidence="8">
    <location>
        <begin position="133"/>
        <end position="166"/>
    </location>
</feature>
<feature type="transmembrane region" description="Helical" evidence="8">
    <location>
        <begin position="228"/>
        <end position="245"/>
    </location>
</feature>
<evidence type="ECO:0000256" key="5">
    <source>
        <dbReference type="ARBA" id="ARBA00022692"/>
    </source>
</evidence>
<reference evidence="9 10" key="1">
    <citation type="submission" date="2019-08" db="EMBL/GenBank/DDBJ databases">
        <title>Archangium and Cystobacter genomes.</title>
        <authorList>
            <person name="Chen I.-C.K."/>
            <person name="Wielgoss S."/>
        </authorList>
    </citation>
    <scope>NUCLEOTIDE SEQUENCE [LARGE SCALE GENOMIC DNA]</scope>
    <source>
        <strain evidence="9 10">Cbm 6</strain>
    </source>
</reference>
<protein>
    <recommendedName>
        <fullName evidence="8">Probable membrane transporter protein</fullName>
    </recommendedName>
</protein>
<evidence type="ECO:0000313" key="9">
    <source>
        <dbReference type="EMBL" id="WNG50282.1"/>
    </source>
</evidence>
<accession>A0ABY9X4H5</accession>
<dbReference type="PANTHER" id="PTHR30269:SF0">
    <property type="entry name" value="MEMBRANE TRANSPORTER PROTEIN YFCA-RELATED"/>
    <property type="match status" value="1"/>
</dbReference>
<evidence type="ECO:0000256" key="3">
    <source>
        <dbReference type="ARBA" id="ARBA00022448"/>
    </source>
</evidence>
<dbReference type="InterPro" id="IPR002781">
    <property type="entry name" value="TM_pro_TauE-like"/>
</dbReference>
<keyword evidence="10" id="KW-1185">Reference proteome</keyword>
<keyword evidence="7 8" id="KW-0472">Membrane</keyword>
<evidence type="ECO:0000256" key="1">
    <source>
        <dbReference type="ARBA" id="ARBA00004651"/>
    </source>
</evidence>
<feature type="transmembrane region" description="Helical" evidence="8">
    <location>
        <begin position="39"/>
        <end position="61"/>
    </location>
</feature>
<feature type="transmembrane region" description="Helical" evidence="8">
    <location>
        <begin position="73"/>
        <end position="96"/>
    </location>
</feature>
<dbReference type="PANTHER" id="PTHR30269">
    <property type="entry name" value="TRANSMEMBRANE PROTEIN YFCA"/>
    <property type="match status" value="1"/>
</dbReference>
<evidence type="ECO:0000256" key="4">
    <source>
        <dbReference type="ARBA" id="ARBA00022475"/>
    </source>
</evidence>
<comment type="similarity">
    <text evidence="2 8">Belongs to the 4-toluene sulfonate uptake permease (TSUP) (TC 2.A.102) family.</text>
</comment>
<evidence type="ECO:0000256" key="7">
    <source>
        <dbReference type="ARBA" id="ARBA00023136"/>
    </source>
</evidence>
<evidence type="ECO:0000313" key="10">
    <source>
        <dbReference type="Proteomes" id="UP001611383"/>
    </source>
</evidence>
<feature type="transmembrane region" description="Helical" evidence="8">
    <location>
        <begin position="186"/>
        <end position="216"/>
    </location>
</feature>
<dbReference type="EMBL" id="CP043494">
    <property type="protein sequence ID" value="WNG50282.1"/>
    <property type="molecule type" value="Genomic_DNA"/>
</dbReference>